<sequence length="58" mass="6243">MLSGCIGTWPTDVSPDGCTGSWERNSDGLFLRVQSTPFVNNSLLRNTAGFAILSSDFC</sequence>
<evidence type="ECO:0000313" key="1">
    <source>
        <dbReference type="EMBL" id="KAH3749175.1"/>
    </source>
</evidence>
<dbReference type="Proteomes" id="UP000828390">
    <property type="component" value="Unassembled WGS sequence"/>
</dbReference>
<organism evidence="1 2">
    <name type="scientific">Dreissena polymorpha</name>
    <name type="common">Zebra mussel</name>
    <name type="synonym">Mytilus polymorpha</name>
    <dbReference type="NCBI Taxonomy" id="45954"/>
    <lineage>
        <taxon>Eukaryota</taxon>
        <taxon>Metazoa</taxon>
        <taxon>Spiralia</taxon>
        <taxon>Lophotrochozoa</taxon>
        <taxon>Mollusca</taxon>
        <taxon>Bivalvia</taxon>
        <taxon>Autobranchia</taxon>
        <taxon>Heteroconchia</taxon>
        <taxon>Euheterodonta</taxon>
        <taxon>Imparidentia</taxon>
        <taxon>Neoheterodontei</taxon>
        <taxon>Myida</taxon>
        <taxon>Dreissenoidea</taxon>
        <taxon>Dreissenidae</taxon>
        <taxon>Dreissena</taxon>
    </lineage>
</organism>
<proteinExistence type="predicted"/>
<dbReference type="EMBL" id="JAIWYP010000010">
    <property type="protein sequence ID" value="KAH3749175.1"/>
    <property type="molecule type" value="Genomic_DNA"/>
</dbReference>
<reference evidence="1" key="2">
    <citation type="submission" date="2020-11" db="EMBL/GenBank/DDBJ databases">
        <authorList>
            <person name="McCartney M.A."/>
            <person name="Auch B."/>
            <person name="Kono T."/>
            <person name="Mallez S."/>
            <person name="Becker A."/>
            <person name="Gohl D.M."/>
            <person name="Silverstein K.A.T."/>
            <person name="Koren S."/>
            <person name="Bechman K.B."/>
            <person name="Herman A."/>
            <person name="Abrahante J.E."/>
            <person name="Garbe J."/>
        </authorList>
    </citation>
    <scope>NUCLEOTIDE SEQUENCE</scope>
    <source>
        <strain evidence="1">Duluth1</strain>
        <tissue evidence="1">Whole animal</tissue>
    </source>
</reference>
<name>A0A9D4DIJ2_DREPO</name>
<reference evidence="1" key="1">
    <citation type="journal article" date="2019" name="bioRxiv">
        <title>The Genome of the Zebra Mussel, Dreissena polymorpha: A Resource for Invasive Species Research.</title>
        <authorList>
            <person name="McCartney M.A."/>
            <person name="Auch B."/>
            <person name="Kono T."/>
            <person name="Mallez S."/>
            <person name="Zhang Y."/>
            <person name="Obille A."/>
            <person name="Becker A."/>
            <person name="Abrahante J.E."/>
            <person name="Garbe J."/>
            <person name="Badalamenti J.P."/>
            <person name="Herman A."/>
            <person name="Mangelson H."/>
            <person name="Liachko I."/>
            <person name="Sullivan S."/>
            <person name="Sone E.D."/>
            <person name="Koren S."/>
            <person name="Silverstein K.A.T."/>
            <person name="Beckman K.B."/>
            <person name="Gohl D.M."/>
        </authorList>
    </citation>
    <scope>NUCLEOTIDE SEQUENCE</scope>
    <source>
        <strain evidence="1">Duluth1</strain>
        <tissue evidence="1">Whole animal</tissue>
    </source>
</reference>
<accession>A0A9D4DIJ2</accession>
<comment type="caution">
    <text evidence="1">The sequence shown here is derived from an EMBL/GenBank/DDBJ whole genome shotgun (WGS) entry which is preliminary data.</text>
</comment>
<dbReference type="AlphaFoldDB" id="A0A9D4DIJ2"/>
<evidence type="ECO:0000313" key="2">
    <source>
        <dbReference type="Proteomes" id="UP000828390"/>
    </source>
</evidence>
<keyword evidence="2" id="KW-1185">Reference proteome</keyword>
<protein>
    <submittedName>
        <fullName evidence="1">Uncharacterized protein</fullName>
    </submittedName>
</protein>
<gene>
    <name evidence="1" type="ORF">DPMN_183666</name>
</gene>